<dbReference type="PANTHER" id="PTHR32011:SF6">
    <property type="entry name" value="KNR4_SMI1-LIKE DOMAIN-CONTAINING PROTEIN"/>
    <property type="match status" value="1"/>
</dbReference>
<name>A0A6A2XYU9_HIBSY</name>
<dbReference type="PANTHER" id="PTHR32011">
    <property type="entry name" value="OS08G0472400 PROTEIN"/>
    <property type="match status" value="1"/>
</dbReference>
<gene>
    <name evidence="1" type="ORF">F3Y22_tig00111650pilonHSYRG00151</name>
</gene>
<dbReference type="Proteomes" id="UP000436088">
    <property type="component" value="Unassembled WGS sequence"/>
</dbReference>
<keyword evidence="2" id="KW-1185">Reference proteome</keyword>
<accession>A0A6A2XYU9</accession>
<dbReference type="AlphaFoldDB" id="A0A6A2XYU9"/>
<comment type="caution">
    <text evidence="1">The sequence shown here is derived from an EMBL/GenBank/DDBJ whole genome shotgun (WGS) entry which is preliminary data.</text>
</comment>
<evidence type="ECO:0000313" key="1">
    <source>
        <dbReference type="EMBL" id="KAE8675640.1"/>
    </source>
</evidence>
<proteinExistence type="predicted"/>
<reference evidence="1" key="1">
    <citation type="submission" date="2019-09" db="EMBL/GenBank/DDBJ databases">
        <title>Draft genome information of white flower Hibiscus syriacus.</title>
        <authorList>
            <person name="Kim Y.-M."/>
        </authorList>
    </citation>
    <scope>NUCLEOTIDE SEQUENCE [LARGE SCALE GENOMIC DNA]</scope>
    <source>
        <strain evidence="1">YM2019G1</strain>
    </source>
</reference>
<protein>
    <submittedName>
        <fullName evidence="1">Uncharacterized protein</fullName>
    </submittedName>
</protein>
<sequence>MLILKWRQQQQPNDNLQNQSLGLPVQPSFPNWRSSSPHQLNILLNLPLLSLSNNIRFHNFWSDSWGPNPSNSDEAIALVNKFLRKAPPLVPVYRNCYIPSKPNVQGNPVFYVDGEQVRIMSNDITSTEDCILDRGGGEGEEGSGGAWDHRGWWNRSDVEERNSRLGACLEEGFWRLRKGGWTEEEVRDMMMMIDDDLDLNDRGTRFVMDNEDAEWHVRVLSIVLLRAGWTREDVVYSLNLQNVIDDDDGEIMN</sequence>
<dbReference type="EMBL" id="VEPZ02001395">
    <property type="protein sequence ID" value="KAE8675640.1"/>
    <property type="molecule type" value="Genomic_DNA"/>
</dbReference>
<organism evidence="1 2">
    <name type="scientific">Hibiscus syriacus</name>
    <name type="common">Rose of Sharon</name>
    <dbReference type="NCBI Taxonomy" id="106335"/>
    <lineage>
        <taxon>Eukaryota</taxon>
        <taxon>Viridiplantae</taxon>
        <taxon>Streptophyta</taxon>
        <taxon>Embryophyta</taxon>
        <taxon>Tracheophyta</taxon>
        <taxon>Spermatophyta</taxon>
        <taxon>Magnoliopsida</taxon>
        <taxon>eudicotyledons</taxon>
        <taxon>Gunneridae</taxon>
        <taxon>Pentapetalae</taxon>
        <taxon>rosids</taxon>
        <taxon>malvids</taxon>
        <taxon>Malvales</taxon>
        <taxon>Malvaceae</taxon>
        <taxon>Malvoideae</taxon>
        <taxon>Hibiscus</taxon>
    </lineage>
</organism>
<evidence type="ECO:0000313" key="2">
    <source>
        <dbReference type="Proteomes" id="UP000436088"/>
    </source>
</evidence>